<accession>A0ACB7SFC5</accession>
<gene>
    <name evidence="1" type="ORF">HPB50_006293</name>
</gene>
<evidence type="ECO:0000313" key="1">
    <source>
        <dbReference type="EMBL" id="KAH6932479.1"/>
    </source>
</evidence>
<protein>
    <submittedName>
        <fullName evidence="1">Uncharacterized protein</fullName>
    </submittedName>
</protein>
<comment type="caution">
    <text evidence="1">The sequence shown here is derived from an EMBL/GenBank/DDBJ whole genome shotgun (WGS) entry which is preliminary data.</text>
</comment>
<reference evidence="1" key="1">
    <citation type="submission" date="2020-05" db="EMBL/GenBank/DDBJ databases">
        <title>Large-scale comparative analyses of tick genomes elucidate their genetic diversity and vector capacities.</title>
        <authorList>
            <person name="Jia N."/>
            <person name="Wang J."/>
            <person name="Shi W."/>
            <person name="Du L."/>
            <person name="Sun Y."/>
            <person name="Zhan W."/>
            <person name="Jiang J."/>
            <person name="Wang Q."/>
            <person name="Zhang B."/>
            <person name="Ji P."/>
            <person name="Sakyi L.B."/>
            <person name="Cui X."/>
            <person name="Yuan T."/>
            <person name="Jiang B."/>
            <person name="Yang W."/>
            <person name="Lam T.T.-Y."/>
            <person name="Chang Q."/>
            <person name="Ding S."/>
            <person name="Wang X."/>
            <person name="Zhu J."/>
            <person name="Ruan X."/>
            <person name="Zhao L."/>
            <person name="Wei J."/>
            <person name="Que T."/>
            <person name="Du C."/>
            <person name="Cheng J."/>
            <person name="Dai P."/>
            <person name="Han X."/>
            <person name="Huang E."/>
            <person name="Gao Y."/>
            <person name="Liu J."/>
            <person name="Shao H."/>
            <person name="Ye R."/>
            <person name="Li L."/>
            <person name="Wei W."/>
            <person name="Wang X."/>
            <person name="Wang C."/>
            <person name="Yang T."/>
            <person name="Huo Q."/>
            <person name="Li W."/>
            <person name="Guo W."/>
            <person name="Chen H."/>
            <person name="Zhou L."/>
            <person name="Ni X."/>
            <person name="Tian J."/>
            <person name="Zhou Y."/>
            <person name="Sheng Y."/>
            <person name="Liu T."/>
            <person name="Pan Y."/>
            <person name="Xia L."/>
            <person name="Li J."/>
            <person name="Zhao F."/>
            <person name="Cao W."/>
        </authorList>
    </citation>
    <scope>NUCLEOTIDE SEQUENCE</scope>
    <source>
        <strain evidence="1">Hyas-2018</strain>
    </source>
</reference>
<keyword evidence="2" id="KW-1185">Reference proteome</keyword>
<proteinExistence type="predicted"/>
<dbReference type="Proteomes" id="UP000821845">
    <property type="component" value="Chromosome 4"/>
</dbReference>
<name>A0ACB7SFC5_HYAAI</name>
<sequence>MNSCFRSSEALVGSSQATLVEAELLQKNRGIVGASVVKTVALLTNELQASTPDGAHLIQKNVELVGLEKQIIDTIDDDTYEEELEAVEEYGQKVSCAMSRARTRQQMRVTPDKCDVILNHVPIKCPPDALTIVCCQKTSQDKSGTHMLKYRYLPWTHGKTQYRARDMASGPLK</sequence>
<dbReference type="EMBL" id="CM023484">
    <property type="protein sequence ID" value="KAH6932479.1"/>
    <property type="molecule type" value="Genomic_DNA"/>
</dbReference>
<evidence type="ECO:0000313" key="2">
    <source>
        <dbReference type="Proteomes" id="UP000821845"/>
    </source>
</evidence>
<organism evidence="1 2">
    <name type="scientific">Hyalomma asiaticum</name>
    <name type="common">Tick</name>
    <dbReference type="NCBI Taxonomy" id="266040"/>
    <lineage>
        <taxon>Eukaryota</taxon>
        <taxon>Metazoa</taxon>
        <taxon>Ecdysozoa</taxon>
        <taxon>Arthropoda</taxon>
        <taxon>Chelicerata</taxon>
        <taxon>Arachnida</taxon>
        <taxon>Acari</taxon>
        <taxon>Parasitiformes</taxon>
        <taxon>Ixodida</taxon>
        <taxon>Ixodoidea</taxon>
        <taxon>Ixodidae</taxon>
        <taxon>Hyalomminae</taxon>
        <taxon>Hyalomma</taxon>
    </lineage>
</organism>